<dbReference type="Gene3D" id="1.20.5.500">
    <property type="entry name" value="Single helix bin"/>
    <property type="match status" value="1"/>
</dbReference>
<dbReference type="SMART" id="SM01391">
    <property type="entry name" value="Filament"/>
    <property type="match status" value="1"/>
</dbReference>
<dbReference type="EMBL" id="AJ785799">
    <property type="protein sequence ID" value="CAH05055.1"/>
    <property type="molecule type" value="mRNA"/>
</dbReference>
<protein>
    <submittedName>
        <fullName evidence="8">Type I keratin 10</fullName>
    </submittedName>
</protein>
<evidence type="ECO:0000256" key="5">
    <source>
        <dbReference type="SAM" id="Coils"/>
    </source>
</evidence>
<feature type="region of interest" description="Disordered" evidence="6">
    <location>
        <begin position="1"/>
        <end position="20"/>
    </location>
</feature>
<evidence type="ECO:0000256" key="1">
    <source>
        <dbReference type="ARBA" id="ARBA00022744"/>
    </source>
</evidence>
<proteinExistence type="evidence at transcript level"/>
<accession>Q5K2N2</accession>
<dbReference type="PROSITE" id="PS51842">
    <property type="entry name" value="IF_ROD_2"/>
    <property type="match status" value="1"/>
</dbReference>
<feature type="region of interest" description="Disordered" evidence="6">
    <location>
        <begin position="409"/>
        <end position="433"/>
    </location>
</feature>
<dbReference type="SUPFAM" id="SSF64593">
    <property type="entry name" value="Intermediate filament protein, coiled coil region"/>
    <property type="match status" value="2"/>
</dbReference>
<feature type="coiled-coil region" evidence="5">
    <location>
        <begin position="105"/>
        <end position="139"/>
    </location>
</feature>
<comment type="similarity">
    <text evidence="4">Belongs to the intermediate filament family.</text>
</comment>
<name>Q5K2N2_PROAT</name>
<dbReference type="Gene3D" id="1.20.5.170">
    <property type="match status" value="1"/>
</dbReference>
<evidence type="ECO:0000256" key="4">
    <source>
        <dbReference type="RuleBase" id="RU000685"/>
    </source>
</evidence>
<dbReference type="FunFam" id="1.20.5.500:FF:000001">
    <property type="entry name" value="Type II keratin 23"/>
    <property type="match status" value="1"/>
</dbReference>
<dbReference type="PANTHER" id="PTHR23239">
    <property type="entry name" value="INTERMEDIATE FILAMENT"/>
    <property type="match status" value="1"/>
</dbReference>
<sequence>MSYSSLSVSQGSRVPSLSSTRGFSGYSLKSELVPQSRRAHSMYGAPGSIRISTPSVSSGIVSSYSTTLSSALPSSSYGGNSYSSSISFSSGGSDFLLGTSGKEAMQNLNDRLADYLARVRSLEDRNRELEQKIREWYEKQGTGTKAKDFSHYFKMIADLQNQINAGSMENARILLKIDNAKLAADDFKQKWEAEQALRLSVEGDIHGLRKILDEMTLARTDLEMQIEGHNEEKAYLIKSHDEDMKALRSQLGGQVNVEVDAAPGEDLTKKLEMIRQQYEQLAEKNRKETEDWFMKKSEELNKSVASSTEALQTSKTEINELRRTVQGLEIELQSQQSLKGALEGQLAETEHRYSSTLMNLQNIINQKEAELINIRADIEHQASEYKILLDVKTRLEKEIRTYRILLEGDDGKSHSSSHPSSAVSKNTAPVTSPTVTTNTWTVVEEVVNGKVVSTKQYKGFPDQLGYQ</sequence>
<keyword evidence="2 4" id="KW-0403">Intermediate filament</keyword>
<dbReference type="PANTHER" id="PTHR23239:SF180">
    <property type="entry name" value="KERATIN, TYPE I CYTOSKELETAL 17"/>
    <property type="match status" value="1"/>
</dbReference>
<feature type="coiled-coil region" evidence="5">
    <location>
        <begin position="264"/>
        <end position="384"/>
    </location>
</feature>
<dbReference type="Pfam" id="PF00038">
    <property type="entry name" value="Filament"/>
    <property type="match status" value="1"/>
</dbReference>
<evidence type="ECO:0000256" key="3">
    <source>
        <dbReference type="ARBA" id="ARBA00023054"/>
    </source>
</evidence>
<dbReference type="AlphaFoldDB" id="Q5K2N2"/>
<dbReference type="InterPro" id="IPR039008">
    <property type="entry name" value="IF_rod_dom"/>
</dbReference>
<dbReference type="InterPro" id="IPR002957">
    <property type="entry name" value="Keratin_I"/>
</dbReference>
<evidence type="ECO:0000259" key="7">
    <source>
        <dbReference type="PROSITE" id="PS51842"/>
    </source>
</evidence>
<dbReference type="GO" id="GO:0030855">
    <property type="term" value="P:epithelial cell differentiation"/>
    <property type="evidence" value="ECO:0007669"/>
    <property type="project" value="TreeGrafter"/>
</dbReference>
<dbReference type="Gene3D" id="1.20.5.1160">
    <property type="entry name" value="Vasodilator-stimulated phosphoprotein"/>
    <property type="match status" value="1"/>
</dbReference>
<feature type="domain" description="IF rod" evidence="7">
    <location>
        <begin position="101"/>
        <end position="413"/>
    </location>
</feature>
<reference evidence="8" key="2">
    <citation type="submission" date="2004-07" db="EMBL/GenBank/DDBJ databases">
        <title>Primary structure and evolution of intermediate filament proteins from the lungfish Protopterus aethiopicus.</title>
        <authorList>
            <person name="Bremer M."/>
        </authorList>
    </citation>
    <scope>NUCLEOTIDE SEQUENCE</scope>
</reference>
<organism evidence="8">
    <name type="scientific">Protopterus aethiopicus</name>
    <name type="common">Marbled lungfish</name>
    <dbReference type="NCBI Taxonomy" id="7886"/>
    <lineage>
        <taxon>Eukaryota</taxon>
        <taxon>Metazoa</taxon>
        <taxon>Chordata</taxon>
        <taxon>Craniata</taxon>
        <taxon>Vertebrata</taxon>
        <taxon>Euteleostomi</taxon>
        <taxon>Dipnomorpha</taxon>
        <taxon>Ceratodontiformes</taxon>
        <taxon>Lepidosirenoidei</taxon>
        <taxon>Protopteridae</taxon>
        <taxon>Protopterus</taxon>
    </lineage>
</organism>
<dbReference type="GO" id="GO:0005198">
    <property type="term" value="F:structural molecule activity"/>
    <property type="evidence" value="ECO:0007669"/>
    <property type="project" value="InterPro"/>
</dbReference>
<dbReference type="PRINTS" id="PR01248">
    <property type="entry name" value="TYPE1KERATIN"/>
</dbReference>
<evidence type="ECO:0000313" key="8">
    <source>
        <dbReference type="EMBL" id="CAH05055.1"/>
    </source>
</evidence>
<dbReference type="GO" id="GO:0005882">
    <property type="term" value="C:intermediate filament"/>
    <property type="evidence" value="ECO:0007669"/>
    <property type="project" value="UniProtKB-KW"/>
</dbReference>
<evidence type="ECO:0000256" key="2">
    <source>
        <dbReference type="ARBA" id="ARBA00022754"/>
    </source>
</evidence>
<dbReference type="InterPro" id="IPR018039">
    <property type="entry name" value="IF_conserved"/>
</dbReference>
<dbReference type="GO" id="GO:0045109">
    <property type="term" value="P:intermediate filament organization"/>
    <property type="evidence" value="ECO:0007669"/>
    <property type="project" value="TreeGrafter"/>
</dbReference>
<dbReference type="FunFam" id="1.20.5.1160:FF:000002">
    <property type="entry name" value="Type I keratin 10"/>
    <property type="match status" value="1"/>
</dbReference>
<dbReference type="PROSITE" id="PS00226">
    <property type="entry name" value="IF_ROD_1"/>
    <property type="match status" value="1"/>
</dbReference>
<gene>
    <name evidence="8" type="primary">krt10</name>
</gene>
<keyword evidence="3 5" id="KW-0175">Coiled coil</keyword>
<reference evidence="8" key="1">
    <citation type="journal article" date="2004" name="Eur. J. Cell Biol.">
        <title>Evolution of tissue-specific keratins as deduced from novel cDNA sequences of the lungfish Protopterus aethiopicus.</title>
        <authorList>
            <person name="Schaffeld M."/>
            <person name="Bremer M."/>
            <person name="Hunzinger C."/>
            <person name="Markl J."/>
        </authorList>
    </citation>
    <scope>NUCLEOTIDE SEQUENCE</scope>
</reference>
<keyword evidence="1 8" id="KW-0416">Keratin</keyword>
<evidence type="ECO:0000256" key="6">
    <source>
        <dbReference type="SAM" id="MobiDB-lite"/>
    </source>
</evidence>
<dbReference type="FunFam" id="1.20.5.170:FF:000002">
    <property type="entry name" value="Type I keratin KA11"/>
    <property type="match status" value="1"/>
</dbReference>